<feature type="non-terminal residue" evidence="2">
    <location>
        <position position="1"/>
    </location>
</feature>
<comment type="caution">
    <text evidence="2">The sequence shown here is derived from an EMBL/GenBank/DDBJ whole genome shotgun (WGS) entry which is preliminary data.</text>
</comment>
<evidence type="ECO:0000256" key="1">
    <source>
        <dbReference type="SAM" id="Phobius"/>
    </source>
</evidence>
<name>A0AAD8EEG8_DIPPU</name>
<dbReference type="AlphaFoldDB" id="A0AAD8EEG8"/>
<keyword evidence="1" id="KW-1133">Transmembrane helix</keyword>
<evidence type="ECO:0000313" key="3">
    <source>
        <dbReference type="Proteomes" id="UP001233999"/>
    </source>
</evidence>
<gene>
    <name evidence="2" type="ORF">L9F63_019502</name>
</gene>
<reference evidence="2" key="1">
    <citation type="journal article" date="2023" name="IScience">
        <title>Live-bearing cockroach genome reveals convergent evolutionary mechanisms linked to viviparity in insects and beyond.</title>
        <authorList>
            <person name="Fouks B."/>
            <person name="Harrison M.C."/>
            <person name="Mikhailova A.A."/>
            <person name="Marchal E."/>
            <person name="English S."/>
            <person name="Carruthers M."/>
            <person name="Jennings E.C."/>
            <person name="Chiamaka E.L."/>
            <person name="Frigard R.A."/>
            <person name="Pippel M."/>
            <person name="Attardo G.M."/>
            <person name="Benoit J.B."/>
            <person name="Bornberg-Bauer E."/>
            <person name="Tobe S.S."/>
        </authorList>
    </citation>
    <scope>NUCLEOTIDE SEQUENCE</scope>
    <source>
        <strain evidence="2">Stay&amp;Tobe</strain>
    </source>
</reference>
<proteinExistence type="predicted"/>
<feature type="transmembrane region" description="Helical" evidence="1">
    <location>
        <begin position="6"/>
        <end position="24"/>
    </location>
</feature>
<dbReference type="Proteomes" id="UP001233999">
    <property type="component" value="Unassembled WGS sequence"/>
</dbReference>
<reference evidence="2" key="2">
    <citation type="submission" date="2023-05" db="EMBL/GenBank/DDBJ databases">
        <authorList>
            <person name="Fouks B."/>
        </authorList>
    </citation>
    <scope>NUCLEOTIDE SEQUENCE</scope>
    <source>
        <strain evidence="2">Stay&amp;Tobe</strain>
        <tissue evidence="2">Testes</tissue>
    </source>
</reference>
<evidence type="ECO:0000313" key="2">
    <source>
        <dbReference type="EMBL" id="KAJ9586904.1"/>
    </source>
</evidence>
<keyword evidence="1" id="KW-0472">Membrane</keyword>
<feature type="transmembrane region" description="Helical" evidence="1">
    <location>
        <begin position="110"/>
        <end position="127"/>
    </location>
</feature>
<dbReference type="EMBL" id="JASPKZ010006826">
    <property type="protein sequence ID" value="KAJ9586904.1"/>
    <property type="molecule type" value="Genomic_DNA"/>
</dbReference>
<sequence>YFTFLLLSSLFLYVFVFDVIILGVTPYSAQDLQFTCYDSIDNFLIAALLMHRTDVDMDHVQSYFRIQTLIETHTLTVNIVVLISIANISIQLIKECDYYNRKLYTECRKCKMKVSLLLMFLFHHLWAP</sequence>
<keyword evidence="3" id="KW-1185">Reference proteome</keyword>
<keyword evidence="1" id="KW-0812">Transmembrane</keyword>
<organism evidence="2 3">
    <name type="scientific">Diploptera punctata</name>
    <name type="common">Pacific beetle cockroach</name>
    <dbReference type="NCBI Taxonomy" id="6984"/>
    <lineage>
        <taxon>Eukaryota</taxon>
        <taxon>Metazoa</taxon>
        <taxon>Ecdysozoa</taxon>
        <taxon>Arthropoda</taxon>
        <taxon>Hexapoda</taxon>
        <taxon>Insecta</taxon>
        <taxon>Pterygota</taxon>
        <taxon>Neoptera</taxon>
        <taxon>Polyneoptera</taxon>
        <taxon>Dictyoptera</taxon>
        <taxon>Blattodea</taxon>
        <taxon>Blaberoidea</taxon>
        <taxon>Blaberidae</taxon>
        <taxon>Diplopterinae</taxon>
        <taxon>Diploptera</taxon>
    </lineage>
</organism>
<feature type="non-terminal residue" evidence="2">
    <location>
        <position position="128"/>
    </location>
</feature>
<protein>
    <submittedName>
        <fullName evidence="2">Uncharacterized protein</fullName>
    </submittedName>
</protein>
<accession>A0AAD8EEG8</accession>